<dbReference type="Proteomes" id="UP000799537">
    <property type="component" value="Unassembled WGS sequence"/>
</dbReference>
<dbReference type="GeneID" id="54562658"/>
<proteinExistence type="predicted"/>
<keyword evidence="3" id="KW-1185">Reference proteome</keyword>
<organism evidence="2 3">
    <name type="scientific">Zasmidium cellare ATCC 36951</name>
    <dbReference type="NCBI Taxonomy" id="1080233"/>
    <lineage>
        <taxon>Eukaryota</taxon>
        <taxon>Fungi</taxon>
        <taxon>Dikarya</taxon>
        <taxon>Ascomycota</taxon>
        <taxon>Pezizomycotina</taxon>
        <taxon>Dothideomycetes</taxon>
        <taxon>Dothideomycetidae</taxon>
        <taxon>Mycosphaerellales</taxon>
        <taxon>Mycosphaerellaceae</taxon>
        <taxon>Zasmidium</taxon>
    </lineage>
</organism>
<protein>
    <recommendedName>
        <fullName evidence="1">2EXR domain-containing protein</fullName>
    </recommendedName>
</protein>
<evidence type="ECO:0000313" key="2">
    <source>
        <dbReference type="EMBL" id="KAF2160412.1"/>
    </source>
</evidence>
<name>A0A6A6C3G2_ZASCE</name>
<dbReference type="InterPro" id="IPR045518">
    <property type="entry name" value="2EXR"/>
</dbReference>
<sequence length="203" mass="24266">MGAQTWNDPRKTAKHNANSPLLKLPAELRIEIYSLCLISPNRVNLNKPYISFSQRRHPNRGGQLLKVHPPALFRVCRQTRCETIPIYFRKNKFRVFALNYDVKPYARFLRYQRVYGRPEDLVLTYVGQPNWANLVKWLEMVYLKRCAPPERREGFWANRNSVVVEGMFMLVERVRKRMSWKEVLRVLEARRVFLACIDTRWKL</sequence>
<dbReference type="PANTHER" id="PTHR42085">
    <property type="entry name" value="F-BOX DOMAIN-CONTAINING PROTEIN"/>
    <property type="match status" value="1"/>
</dbReference>
<dbReference type="EMBL" id="ML993627">
    <property type="protein sequence ID" value="KAF2160412.1"/>
    <property type="molecule type" value="Genomic_DNA"/>
</dbReference>
<dbReference type="OrthoDB" id="3640838at2759"/>
<dbReference type="InterPro" id="IPR038883">
    <property type="entry name" value="AN11006-like"/>
</dbReference>
<feature type="domain" description="2EXR" evidence="1">
    <location>
        <begin position="23"/>
        <end position="90"/>
    </location>
</feature>
<dbReference type="RefSeq" id="XP_033661301.1">
    <property type="nucleotide sequence ID" value="XM_033809386.1"/>
</dbReference>
<evidence type="ECO:0000313" key="3">
    <source>
        <dbReference type="Proteomes" id="UP000799537"/>
    </source>
</evidence>
<reference evidence="2" key="1">
    <citation type="journal article" date="2020" name="Stud. Mycol.">
        <title>101 Dothideomycetes genomes: a test case for predicting lifestyles and emergence of pathogens.</title>
        <authorList>
            <person name="Haridas S."/>
            <person name="Albert R."/>
            <person name="Binder M."/>
            <person name="Bloem J."/>
            <person name="Labutti K."/>
            <person name="Salamov A."/>
            <person name="Andreopoulos B."/>
            <person name="Baker S."/>
            <person name="Barry K."/>
            <person name="Bills G."/>
            <person name="Bluhm B."/>
            <person name="Cannon C."/>
            <person name="Castanera R."/>
            <person name="Culley D."/>
            <person name="Daum C."/>
            <person name="Ezra D."/>
            <person name="Gonzalez J."/>
            <person name="Henrissat B."/>
            <person name="Kuo A."/>
            <person name="Liang C."/>
            <person name="Lipzen A."/>
            <person name="Lutzoni F."/>
            <person name="Magnuson J."/>
            <person name="Mondo S."/>
            <person name="Nolan M."/>
            <person name="Ohm R."/>
            <person name="Pangilinan J."/>
            <person name="Park H.-J."/>
            <person name="Ramirez L."/>
            <person name="Alfaro M."/>
            <person name="Sun H."/>
            <person name="Tritt A."/>
            <person name="Yoshinaga Y."/>
            <person name="Zwiers L.-H."/>
            <person name="Turgeon B."/>
            <person name="Goodwin S."/>
            <person name="Spatafora J."/>
            <person name="Crous P."/>
            <person name="Grigoriev I."/>
        </authorList>
    </citation>
    <scope>NUCLEOTIDE SEQUENCE</scope>
    <source>
        <strain evidence="2">ATCC 36951</strain>
    </source>
</reference>
<gene>
    <name evidence="2" type="ORF">M409DRAFT_29258</name>
</gene>
<dbReference type="PANTHER" id="PTHR42085:SF2">
    <property type="entry name" value="F-BOX DOMAIN-CONTAINING PROTEIN"/>
    <property type="match status" value="1"/>
</dbReference>
<accession>A0A6A6C3G2</accession>
<evidence type="ECO:0000259" key="1">
    <source>
        <dbReference type="Pfam" id="PF20150"/>
    </source>
</evidence>
<dbReference type="AlphaFoldDB" id="A0A6A6C3G2"/>
<dbReference type="Pfam" id="PF20150">
    <property type="entry name" value="2EXR"/>
    <property type="match status" value="1"/>
</dbReference>